<dbReference type="Pfam" id="PF20644">
    <property type="entry name" value="Rrn7_cyclin_N"/>
    <property type="match status" value="1"/>
</dbReference>
<dbReference type="InterPro" id="IPR000626">
    <property type="entry name" value="Ubiquitin-like_dom"/>
</dbReference>
<dbReference type="SMART" id="SM01377">
    <property type="entry name" value="Ribosomal_L40e"/>
    <property type="match status" value="1"/>
</dbReference>
<evidence type="ECO:0000256" key="11">
    <source>
        <dbReference type="ARBA" id="ARBA00022833"/>
    </source>
</evidence>
<keyword evidence="10" id="KW-0863">Zinc-finger</keyword>
<feature type="region of interest" description="Disordered" evidence="20">
    <location>
        <begin position="128"/>
        <end position="162"/>
    </location>
</feature>
<dbReference type="GO" id="GO:0005840">
    <property type="term" value="C:ribosome"/>
    <property type="evidence" value="ECO:0007669"/>
    <property type="project" value="UniProtKB-KW"/>
</dbReference>
<evidence type="ECO:0000256" key="7">
    <source>
        <dbReference type="ARBA" id="ARBA00022490"/>
    </source>
</evidence>
<dbReference type="GO" id="GO:0008270">
    <property type="term" value="F:zinc ion binding"/>
    <property type="evidence" value="ECO:0007669"/>
    <property type="project" value="UniProtKB-KW"/>
</dbReference>
<name>A0A507BC43_9PEZI</name>
<evidence type="ECO:0000256" key="15">
    <source>
        <dbReference type="ARBA" id="ARBA00023163"/>
    </source>
</evidence>
<evidence type="ECO:0000256" key="12">
    <source>
        <dbReference type="ARBA" id="ARBA00022980"/>
    </source>
</evidence>
<feature type="region of interest" description="Disordered" evidence="20">
    <location>
        <begin position="450"/>
        <end position="474"/>
    </location>
</feature>
<keyword evidence="8" id="KW-1017">Isopeptide bond</keyword>
<dbReference type="Pfam" id="PF01020">
    <property type="entry name" value="Ribosomal_L40e"/>
    <property type="match status" value="1"/>
</dbReference>
<dbReference type="STRING" id="1093900.A0A507BC43"/>
<keyword evidence="17" id="KW-0687">Ribonucleoprotein</keyword>
<dbReference type="Proteomes" id="UP000319257">
    <property type="component" value="Unassembled WGS sequence"/>
</dbReference>
<dbReference type="OrthoDB" id="428577at2759"/>
<dbReference type="EMBL" id="SKBQ01000024">
    <property type="protein sequence ID" value="TPX14969.1"/>
    <property type="molecule type" value="Genomic_DNA"/>
</dbReference>
<comment type="similarity">
    <text evidence="4">Belongs to the RRN7/TAF1B family.</text>
</comment>
<evidence type="ECO:0000256" key="17">
    <source>
        <dbReference type="ARBA" id="ARBA00023274"/>
    </source>
</evidence>
<reference evidence="22 23" key="1">
    <citation type="submission" date="2019-06" db="EMBL/GenBank/DDBJ databases">
        <title>Draft genome sequence of the filamentous fungus Phialemoniopsis curvata isolated from diesel fuel.</title>
        <authorList>
            <person name="Varaljay V.A."/>
            <person name="Lyon W.J."/>
            <person name="Crouch A.L."/>
            <person name="Drake C.E."/>
            <person name="Hollomon J.M."/>
            <person name="Nadeau L.J."/>
            <person name="Nunn H.S."/>
            <person name="Stevenson B.S."/>
            <person name="Bojanowski C.L."/>
            <person name="Crookes-Goodson W.J."/>
        </authorList>
    </citation>
    <scope>NUCLEOTIDE SEQUENCE [LARGE SCALE GENOMIC DNA]</scope>
    <source>
        <strain evidence="22 23">D216</strain>
    </source>
</reference>
<keyword evidence="23" id="KW-1185">Reference proteome</keyword>
<keyword evidence="12" id="KW-0689">Ribosomal protein</keyword>
<dbReference type="InterPro" id="IPR019954">
    <property type="entry name" value="Ubiquitin_CS"/>
</dbReference>
<dbReference type="SMART" id="SM00213">
    <property type="entry name" value="UBQ"/>
    <property type="match status" value="1"/>
</dbReference>
<dbReference type="GO" id="GO:1990904">
    <property type="term" value="C:ribonucleoprotein complex"/>
    <property type="evidence" value="ECO:0007669"/>
    <property type="project" value="UniProtKB-KW"/>
</dbReference>
<comment type="subunit">
    <text evidence="18">Part of the 60S ribosomal subunit.</text>
</comment>
<dbReference type="InterPro" id="IPR001975">
    <property type="entry name" value="Ribosomal_eL40_dom"/>
</dbReference>
<dbReference type="RefSeq" id="XP_030996680.1">
    <property type="nucleotide sequence ID" value="XM_031139250.1"/>
</dbReference>
<comment type="caution">
    <text evidence="22">The sequence shown here is derived from an EMBL/GenBank/DDBJ whole genome shotgun (WGS) entry which is preliminary data.</text>
</comment>
<dbReference type="InterPro" id="IPR048540">
    <property type="entry name" value="Rrn7_cyclin_N"/>
</dbReference>
<dbReference type="InParanoid" id="A0A507BC43"/>
<comment type="subcellular location">
    <subcellularLocation>
        <location evidence="2">Cytoplasm</location>
    </subcellularLocation>
    <subcellularLocation>
        <location evidence="3">Nucleus</location>
        <location evidence="3">Nucleolus</location>
    </subcellularLocation>
</comment>
<dbReference type="InterPro" id="IPR011332">
    <property type="entry name" value="Ribosomal_zn-bd"/>
</dbReference>
<evidence type="ECO:0000256" key="5">
    <source>
        <dbReference type="ARBA" id="ARBA00008373"/>
    </source>
</evidence>
<evidence type="ECO:0000256" key="2">
    <source>
        <dbReference type="ARBA" id="ARBA00004496"/>
    </source>
</evidence>
<evidence type="ECO:0000256" key="14">
    <source>
        <dbReference type="ARBA" id="ARBA00023125"/>
    </source>
</evidence>
<comment type="similarity">
    <text evidence="5">In the N-terminal section; belongs to the ubiquitin family.</text>
</comment>
<dbReference type="Pfam" id="PF00240">
    <property type="entry name" value="ubiquitin"/>
    <property type="match status" value="1"/>
</dbReference>
<evidence type="ECO:0000256" key="9">
    <source>
        <dbReference type="ARBA" id="ARBA00022723"/>
    </source>
</evidence>
<keyword evidence="11" id="KW-0862">Zinc</keyword>
<evidence type="ECO:0000256" key="20">
    <source>
        <dbReference type="SAM" id="MobiDB-lite"/>
    </source>
</evidence>
<evidence type="ECO:0000256" key="8">
    <source>
        <dbReference type="ARBA" id="ARBA00022499"/>
    </source>
</evidence>
<feature type="compositionally biased region" description="Basic and acidic residues" evidence="20">
    <location>
        <begin position="128"/>
        <end position="137"/>
    </location>
</feature>
<dbReference type="FunCoup" id="A0A507BC43">
    <property type="interactions" value="35"/>
</dbReference>
<proteinExistence type="inferred from homology"/>
<dbReference type="InterPro" id="IPR029071">
    <property type="entry name" value="Ubiquitin-like_domsf"/>
</dbReference>
<comment type="similarity">
    <text evidence="6">In the C-terminal section; belongs to the eukaryotic ribosomal protein eL40 family.</text>
</comment>
<dbReference type="GO" id="GO:0016567">
    <property type="term" value="P:protein ubiquitination"/>
    <property type="evidence" value="ECO:0007669"/>
    <property type="project" value="UniProtKB-ARBA"/>
</dbReference>
<dbReference type="CDD" id="cd01803">
    <property type="entry name" value="Ubl_ubiquitin"/>
    <property type="match status" value="1"/>
</dbReference>
<dbReference type="Gene3D" id="4.10.1060.50">
    <property type="match status" value="1"/>
</dbReference>
<evidence type="ECO:0000256" key="3">
    <source>
        <dbReference type="ARBA" id="ARBA00004604"/>
    </source>
</evidence>
<keyword evidence="13" id="KW-0805">Transcription regulation</keyword>
<dbReference type="FunFam" id="4.10.1060.50:FF:000001">
    <property type="entry name" value="ubiquitin-60S ribosomal protein L40"/>
    <property type="match status" value="1"/>
</dbReference>
<evidence type="ECO:0000256" key="1">
    <source>
        <dbReference type="ARBA" id="ARBA00002241"/>
    </source>
</evidence>
<evidence type="ECO:0000256" key="13">
    <source>
        <dbReference type="ARBA" id="ARBA00023015"/>
    </source>
</evidence>
<dbReference type="GO" id="GO:0000055">
    <property type="term" value="P:ribosomal large subunit export from nucleus"/>
    <property type="evidence" value="ECO:0007669"/>
    <property type="project" value="UniProtKB-ARBA"/>
</dbReference>
<dbReference type="GO" id="GO:0006412">
    <property type="term" value="P:translation"/>
    <property type="evidence" value="ECO:0007669"/>
    <property type="project" value="InterPro"/>
</dbReference>
<dbReference type="InterPro" id="IPR019956">
    <property type="entry name" value="Ubiquitin_dom"/>
</dbReference>
<dbReference type="InterPro" id="IPR038587">
    <property type="entry name" value="Ribosomal_eL40_sf"/>
</dbReference>
<sequence>MNGRRELRKFRRGEGCDECPARRWYAESGFRYCENGHRIEGFIEFDHEDEENFGNKGHVARKAKERREKELRHLSGNAAKELYLECLQLILRKQIAWLVREKNLPAELETVVRDMWELRVRDLAGLKSAGGRDREDGQESGSGTEATLYSSQSEGEMSDVSAASSASHRRIWRSQVGERWKMPRLLDTLALCYLGTLLLRLPYRVGDFQRWAKADEILYLGAVEEIPKEMRDRLPGVYHRTLLTRNAIFKGAELQEVVFDLVRAYHINYDMVFPGLNLPLLLYQYAKELGLPAEVFGAVVELLSFLNEDLTYPLEKRSTILLDHPDVFLISCIVFVTKLLHPFDKIERARSASDDITTLRIDWEEWQRIYAPHAQDGLSRHEVEKLRSDDAWLMSDATMDEYLDWYQQLRLPESEDGRQITKLFPLSAIGRRDKTVGDEADEVINEKAKEAQRSLQRVEPQDHDMSTSKDAPPFGQLHQMYREEEELPAAAKAFYDRAGLASHEKKRARLNPGRTRLKVLVEFVTPHQNFVPEFPLSFDHQAILHGKPPRCRCKPSPNETRCMPFDSGTWTDSDGNSFVKTLTGKTITLEVESSDTIDNVKSKIQDKEGIPPDQQRLIFAGKQLEDGRTLSDYNIQKESTLHLVLRLRGGIIEPSLKALASKFNCDKMICRKCYARLPPRATNCRKRKCGHTNQLRPKKKLK</sequence>
<dbReference type="PANTHER" id="PTHR31576:SF2">
    <property type="entry name" value="TATA BOX-BINDING PROTEIN-ASSOCIATED FACTOR RNA POLYMERASE I SUBUNIT B"/>
    <property type="match status" value="1"/>
</dbReference>
<comment type="function">
    <text evidence="1">Component of the 60S subunit of the ribosome.</text>
</comment>
<feature type="domain" description="Ubiquitin-like" evidence="21">
    <location>
        <begin position="578"/>
        <end position="650"/>
    </location>
</feature>
<dbReference type="FunFam" id="3.10.20.90:FF:000014">
    <property type="entry name" value="Ubiquitin-60S ribosomal L40 fusion"/>
    <property type="match status" value="1"/>
</dbReference>
<dbReference type="PROSITE" id="PS50053">
    <property type="entry name" value="UBIQUITIN_2"/>
    <property type="match status" value="1"/>
</dbReference>
<dbReference type="InterPro" id="IPR048538">
    <property type="entry name" value="Rrn7_cyclin_C"/>
</dbReference>
<dbReference type="AlphaFoldDB" id="A0A507BC43"/>
<dbReference type="PRINTS" id="PR00348">
    <property type="entry name" value="UBIQUITIN"/>
</dbReference>
<comment type="function">
    <text evidence="19">Component of the ribosome, a large ribonucleoprotein complex responsible for the synthesis of proteins in the cell. The small ribosomal subunit (SSU) binds messenger RNAs (mRNAs) and translates the encoded message by selecting cognate aminoacyl-transfer RNA (tRNA) molecules. The large subunit (LSU) contains the ribosomal catalytic site termed the peptidyl transferase center (PTC), which catalyzes the formation of peptide bonds, thereby polymerizing the amino acids delivered by tRNAs into a polypeptide chain. The nascent polypeptides leave the ribosome through a tunnel in the LSU and interact with protein factors that function in enzymatic processing, targeting, and the membrane insertion of nascent chains at the exit of the ribosomal tunnel. eL40 is essential for translation of a subset of cellular transcripts, including stress response transcripts, such as DDR2.</text>
</comment>
<organism evidence="22 23">
    <name type="scientific">Thyridium curvatum</name>
    <dbReference type="NCBI Taxonomy" id="1093900"/>
    <lineage>
        <taxon>Eukaryota</taxon>
        <taxon>Fungi</taxon>
        <taxon>Dikarya</taxon>
        <taxon>Ascomycota</taxon>
        <taxon>Pezizomycotina</taxon>
        <taxon>Sordariomycetes</taxon>
        <taxon>Sordariomycetidae</taxon>
        <taxon>Thyridiales</taxon>
        <taxon>Thyridiaceae</taxon>
        <taxon>Thyridium</taxon>
    </lineage>
</organism>
<evidence type="ECO:0000256" key="10">
    <source>
        <dbReference type="ARBA" id="ARBA00022771"/>
    </source>
</evidence>
<keyword evidence="7" id="KW-0963">Cytoplasm</keyword>
<keyword evidence="9" id="KW-0479">Metal-binding</keyword>
<dbReference type="GO" id="GO:0005737">
    <property type="term" value="C:cytoplasm"/>
    <property type="evidence" value="ECO:0007669"/>
    <property type="project" value="UniProtKB-SubCell"/>
</dbReference>
<evidence type="ECO:0000313" key="23">
    <source>
        <dbReference type="Proteomes" id="UP000319257"/>
    </source>
</evidence>
<evidence type="ECO:0000256" key="19">
    <source>
        <dbReference type="ARBA" id="ARBA00045962"/>
    </source>
</evidence>
<protein>
    <recommendedName>
        <fullName evidence="21">Ubiquitin-like domain-containing protein</fullName>
    </recommendedName>
</protein>
<dbReference type="GO" id="GO:0070860">
    <property type="term" value="C:RNA polymerase I core factor complex"/>
    <property type="evidence" value="ECO:0007669"/>
    <property type="project" value="InterPro"/>
</dbReference>
<accession>A0A507BC43</accession>
<dbReference type="GO" id="GO:0003735">
    <property type="term" value="F:structural constituent of ribosome"/>
    <property type="evidence" value="ECO:0007669"/>
    <property type="project" value="InterPro"/>
</dbReference>
<keyword evidence="14" id="KW-0238">DNA-binding</keyword>
<evidence type="ECO:0000259" key="21">
    <source>
        <dbReference type="PROSITE" id="PS50053"/>
    </source>
</evidence>
<keyword evidence="15" id="KW-0804">Transcription</keyword>
<evidence type="ECO:0000256" key="16">
    <source>
        <dbReference type="ARBA" id="ARBA00023242"/>
    </source>
</evidence>
<dbReference type="PANTHER" id="PTHR31576">
    <property type="entry name" value="TATA BOX-BINDING PROTEIN-ASSOCIATED FACTOR RNA POLYMERASE I SUBUNIT B"/>
    <property type="match status" value="1"/>
</dbReference>
<evidence type="ECO:0000256" key="6">
    <source>
        <dbReference type="ARBA" id="ARBA00010570"/>
    </source>
</evidence>
<dbReference type="GO" id="GO:0001164">
    <property type="term" value="F:RNA polymerase I core promoter sequence-specific DNA binding"/>
    <property type="evidence" value="ECO:0007669"/>
    <property type="project" value="InterPro"/>
</dbReference>
<dbReference type="Gene3D" id="3.10.20.90">
    <property type="entry name" value="Phosphatidylinositol 3-kinase Catalytic Subunit, Chain A, domain 1"/>
    <property type="match status" value="1"/>
</dbReference>
<dbReference type="SUPFAM" id="SSF54236">
    <property type="entry name" value="Ubiquitin-like"/>
    <property type="match status" value="1"/>
</dbReference>
<gene>
    <name evidence="22" type="ORF">E0L32_004799</name>
</gene>
<keyword evidence="16" id="KW-0539">Nucleus</keyword>
<evidence type="ECO:0000256" key="4">
    <source>
        <dbReference type="ARBA" id="ARBA00006899"/>
    </source>
</evidence>
<evidence type="ECO:0000256" key="18">
    <source>
        <dbReference type="ARBA" id="ARBA00035124"/>
    </source>
</evidence>
<dbReference type="PROSITE" id="PS00299">
    <property type="entry name" value="UBIQUITIN_1"/>
    <property type="match status" value="1"/>
</dbReference>
<dbReference type="GeneID" id="41972246"/>
<feature type="compositionally biased region" description="Polar residues" evidence="20">
    <location>
        <begin position="139"/>
        <end position="162"/>
    </location>
</feature>
<evidence type="ECO:0000313" key="22">
    <source>
        <dbReference type="EMBL" id="TPX14969.1"/>
    </source>
</evidence>
<dbReference type="Pfam" id="PF20645">
    <property type="entry name" value="Rrn7_cyclin_C"/>
    <property type="match status" value="1"/>
</dbReference>
<dbReference type="GO" id="GO:0042790">
    <property type="term" value="P:nucleolar large rRNA transcription by RNA polymerase I"/>
    <property type="evidence" value="ECO:0007669"/>
    <property type="project" value="TreeGrafter"/>
</dbReference>
<dbReference type="SUPFAM" id="SSF57829">
    <property type="entry name" value="Zn-binding ribosomal proteins"/>
    <property type="match status" value="1"/>
</dbReference>
<dbReference type="InterPro" id="IPR033599">
    <property type="entry name" value="TAF1B/Rrn7"/>
</dbReference>